<proteinExistence type="predicted"/>
<keyword evidence="1" id="KW-0805">Transcription regulation</keyword>
<dbReference type="InterPro" id="IPR036390">
    <property type="entry name" value="WH_DNA-bd_sf"/>
</dbReference>
<dbReference type="InterPro" id="IPR014710">
    <property type="entry name" value="RmlC-like_jellyroll"/>
</dbReference>
<evidence type="ECO:0000256" key="2">
    <source>
        <dbReference type="ARBA" id="ARBA00023125"/>
    </source>
</evidence>
<keyword evidence="3" id="KW-0804">Transcription</keyword>
<dbReference type="EMBL" id="WBJZ01000018">
    <property type="protein sequence ID" value="KAB1654556.1"/>
    <property type="molecule type" value="Genomic_DNA"/>
</dbReference>
<dbReference type="Gene3D" id="2.60.120.10">
    <property type="entry name" value="Jelly Rolls"/>
    <property type="match status" value="1"/>
</dbReference>
<dbReference type="SMART" id="SM00419">
    <property type="entry name" value="HTH_CRP"/>
    <property type="match status" value="1"/>
</dbReference>
<evidence type="ECO:0000313" key="6">
    <source>
        <dbReference type="Proteomes" id="UP000467240"/>
    </source>
</evidence>
<name>A0A7J5BP56_9MICO</name>
<sequence length="230" mass="24785">MRELSLVAASTAGRPVSPGWRPGELFEGIDGAGFECVRRCLGAHVVEFSKRDRIASERDDRPRIGVLLSGVALDASEHADGTSSVLDVIEPGGLFGDGWDSAGGASRVLVAAGEGRAVLLGSERLVGGHEGCGVRPRLVDNLLRAVLAKNERLRGHLELVSRRTLRERLIGYLRGESERVEGSTFTIPLSRAELADFLHADRAAVSRELSRMRDDGLVAYDRSTFALTRG</sequence>
<dbReference type="InterPro" id="IPR018490">
    <property type="entry name" value="cNMP-bd_dom_sf"/>
</dbReference>
<dbReference type="PROSITE" id="PS51063">
    <property type="entry name" value="HTH_CRP_2"/>
    <property type="match status" value="1"/>
</dbReference>
<dbReference type="AlphaFoldDB" id="A0A7J5BP56"/>
<dbReference type="SUPFAM" id="SSF51206">
    <property type="entry name" value="cAMP-binding domain-like"/>
    <property type="match status" value="1"/>
</dbReference>
<dbReference type="Pfam" id="PF13545">
    <property type="entry name" value="HTH_Crp_2"/>
    <property type="match status" value="1"/>
</dbReference>
<gene>
    <name evidence="5" type="ORF">F8O01_13455</name>
</gene>
<accession>A0A7J5BP56</accession>
<dbReference type="OrthoDB" id="9774616at2"/>
<reference evidence="5 6" key="1">
    <citation type="submission" date="2019-09" db="EMBL/GenBank/DDBJ databases">
        <title>Phylogeny of genus Pseudoclavibacter and closely related genus.</title>
        <authorList>
            <person name="Li Y."/>
        </authorList>
    </citation>
    <scope>NUCLEOTIDE SEQUENCE [LARGE SCALE GENOMIC DNA]</scope>
    <source>
        <strain evidence="5 6">DSM 23821</strain>
    </source>
</reference>
<dbReference type="GO" id="GO:0003677">
    <property type="term" value="F:DNA binding"/>
    <property type="evidence" value="ECO:0007669"/>
    <property type="project" value="UniProtKB-KW"/>
</dbReference>
<dbReference type="RefSeq" id="WP_158041472.1">
    <property type="nucleotide sequence ID" value="NZ_JACCFV010000001.1"/>
</dbReference>
<dbReference type="SUPFAM" id="SSF46785">
    <property type="entry name" value="Winged helix' DNA-binding domain"/>
    <property type="match status" value="1"/>
</dbReference>
<evidence type="ECO:0000313" key="5">
    <source>
        <dbReference type="EMBL" id="KAB1654556.1"/>
    </source>
</evidence>
<organism evidence="5 6">
    <name type="scientific">Pseudoclavibacter chungangensis</name>
    <dbReference type="NCBI Taxonomy" id="587635"/>
    <lineage>
        <taxon>Bacteria</taxon>
        <taxon>Bacillati</taxon>
        <taxon>Actinomycetota</taxon>
        <taxon>Actinomycetes</taxon>
        <taxon>Micrococcales</taxon>
        <taxon>Microbacteriaceae</taxon>
        <taxon>Pseudoclavibacter</taxon>
    </lineage>
</organism>
<feature type="domain" description="HTH crp-type" evidence="4">
    <location>
        <begin position="163"/>
        <end position="230"/>
    </location>
</feature>
<comment type="caution">
    <text evidence="5">The sequence shown here is derived from an EMBL/GenBank/DDBJ whole genome shotgun (WGS) entry which is preliminary data.</text>
</comment>
<evidence type="ECO:0000256" key="1">
    <source>
        <dbReference type="ARBA" id="ARBA00023015"/>
    </source>
</evidence>
<evidence type="ECO:0000256" key="3">
    <source>
        <dbReference type="ARBA" id="ARBA00023163"/>
    </source>
</evidence>
<dbReference type="GO" id="GO:0006355">
    <property type="term" value="P:regulation of DNA-templated transcription"/>
    <property type="evidence" value="ECO:0007669"/>
    <property type="project" value="InterPro"/>
</dbReference>
<keyword evidence="2" id="KW-0238">DNA-binding</keyword>
<dbReference type="InterPro" id="IPR012318">
    <property type="entry name" value="HTH_CRP"/>
</dbReference>
<evidence type="ECO:0000259" key="4">
    <source>
        <dbReference type="PROSITE" id="PS51063"/>
    </source>
</evidence>
<protein>
    <submittedName>
        <fullName evidence="5">Crp/Fnr family transcriptional regulator</fullName>
    </submittedName>
</protein>
<dbReference type="Proteomes" id="UP000467240">
    <property type="component" value="Unassembled WGS sequence"/>
</dbReference>
<keyword evidence="6" id="KW-1185">Reference proteome</keyword>